<evidence type="ECO:0000313" key="5">
    <source>
        <dbReference type="EMBL" id="KAF4657785.1"/>
    </source>
</evidence>
<dbReference type="GO" id="GO:0003824">
    <property type="term" value="F:catalytic activity"/>
    <property type="evidence" value="ECO:0007669"/>
    <property type="project" value="InterPro"/>
</dbReference>
<dbReference type="Pfam" id="PF01425">
    <property type="entry name" value="Amidase"/>
    <property type="match status" value="1"/>
</dbReference>
<sequence>SAVTMRITIALLFCLSNPLMAAPSTESTAQLTDAQRQSADNYDLKAMNVMPLTGIPLKLAAYAMTGTNFIKRTIRSLVAKKTFKDIGVPALKTFADTLEGRLKWPFYRLSKQASPSDAVDQDPSKGEDLTGPGPRPYYSIEDYHHAFLQGALDPLDVAGVVYNQAKLLNKSFHFMAEFADWQSIQQAASASSQRYKCGKPLSKLDGLLFIIKEEMSVEHLMELVGTNPRNSKNPRLARPATKNDPVVQALLDAGAILFGTSVMHEYGISPVGYNVWYHGPLNAFDRTRYTGGSSSGSATGVALGLFTFAIGFDGGGSVRDPSAWSGVVGAIATFGAVKFENDETGIFTTLHCGPITTNADDAAIVLSVMANTKNQGKHFYDKVYQGMFGVPMPKINFAPPCQKTFTIGYDTAWVHDSDPEIEAMFYDVRDWIHQQPGWSIKDNFVMTHWNEQAISHTLTIGSEFHQTHKNDVIDILEPNTKISLDLGSEVDEGIIEAAEKVKKWASERWLEQFEKMDAVMTPSMAIPPQIIQKGVNKYGLFNVTLVSIMTRYIWPANLAGFPSVTVTIKNNKDDLPIGIQMICRPFEDGKCLSIARKIEEHFEGQREHPEQWIDVIQESSGVHHAR</sequence>
<evidence type="ECO:0000256" key="1">
    <source>
        <dbReference type="ARBA" id="ARBA00009199"/>
    </source>
</evidence>
<comment type="similarity">
    <text evidence="1">Belongs to the amidase family.</text>
</comment>
<feature type="signal peptide" evidence="3">
    <location>
        <begin position="1"/>
        <end position="21"/>
    </location>
</feature>
<keyword evidence="3" id="KW-0732">Signal</keyword>
<name>A0A7J6LEX2_PEROL</name>
<proteinExistence type="inferred from homology"/>
<feature type="domain" description="Amidase" evidence="4">
    <location>
        <begin position="162"/>
        <end position="592"/>
    </location>
</feature>
<evidence type="ECO:0000313" key="6">
    <source>
        <dbReference type="Proteomes" id="UP000570595"/>
    </source>
</evidence>
<dbReference type="PROSITE" id="PS00571">
    <property type="entry name" value="AMIDASES"/>
    <property type="match status" value="1"/>
</dbReference>
<dbReference type="InterPro" id="IPR036928">
    <property type="entry name" value="AS_sf"/>
</dbReference>
<accession>A0A7J6LEX2</accession>
<reference evidence="5 6" key="1">
    <citation type="submission" date="2020-04" db="EMBL/GenBank/DDBJ databases">
        <title>Perkinsus olseni comparative genomics.</title>
        <authorList>
            <person name="Bogema D.R."/>
        </authorList>
    </citation>
    <scope>NUCLEOTIDE SEQUENCE [LARGE SCALE GENOMIC DNA]</scope>
    <source>
        <strain evidence="5">ATCC PRA-179</strain>
    </source>
</reference>
<dbReference type="OrthoDB" id="566138at2759"/>
<dbReference type="AlphaFoldDB" id="A0A7J6LEX2"/>
<feature type="region of interest" description="Disordered" evidence="2">
    <location>
        <begin position="114"/>
        <end position="133"/>
    </location>
</feature>
<dbReference type="SUPFAM" id="SSF75304">
    <property type="entry name" value="Amidase signature (AS) enzymes"/>
    <property type="match status" value="1"/>
</dbReference>
<dbReference type="EMBL" id="JABAHT010000337">
    <property type="protein sequence ID" value="KAF4657785.1"/>
    <property type="molecule type" value="Genomic_DNA"/>
</dbReference>
<dbReference type="Proteomes" id="UP000570595">
    <property type="component" value="Unassembled WGS sequence"/>
</dbReference>
<feature type="chain" id="PRO_5029583472" description="Amidase domain-containing protein" evidence="3">
    <location>
        <begin position="22"/>
        <end position="626"/>
    </location>
</feature>
<protein>
    <recommendedName>
        <fullName evidence="4">Amidase domain-containing protein</fullName>
    </recommendedName>
</protein>
<dbReference type="PANTHER" id="PTHR11895">
    <property type="entry name" value="TRANSAMIDASE"/>
    <property type="match status" value="1"/>
</dbReference>
<dbReference type="InterPro" id="IPR023631">
    <property type="entry name" value="Amidase_dom"/>
</dbReference>
<feature type="non-terminal residue" evidence="5">
    <location>
        <position position="1"/>
    </location>
</feature>
<organism evidence="5 6">
    <name type="scientific">Perkinsus olseni</name>
    <name type="common">Perkinsus atlanticus</name>
    <dbReference type="NCBI Taxonomy" id="32597"/>
    <lineage>
        <taxon>Eukaryota</taxon>
        <taxon>Sar</taxon>
        <taxon>Alveolata</taxon>
        <taxon>Perkinsozoa</taxon>
        <taxon>Perkinsea</taxon>
        <taxon>Perkinsida</taxon>
        <taxon>Perkinsidae</taxon>
        <taxon>Perkinsus</taxon>
    </lineage>
</organism>
<evidence type="ECO:0000256" key="3">
    <source>
        <dbReference type="SAM" id="SignalP"/>
    </source>
</evidence>
<gene>
    <name evidence="5" type="ORF">FOZ61_006043</name>
</gene>
<dbReference type="InterPro" id="IPR000120">
    <property type="entry name" value="Amidase"/>
</dbReference>
<dbReference type="InterPro" id="IPR020556">
    <property type="entry name" value="Amidase_CS"/>
</dbReference>
<dbReference type="PANTHER" id="PTHR11895:SF67">
    <property type="entry name" value="AMIDASE DOMAIN-CONTAINING PROTEIN"/>
    <property type="match status" value="1"/>
</dbReference>
<comment type="caution">
    <text evidence="5">The sequence shown here is derived from an EMBL/GenBank/DDBJ whole genome shotgun (WGS) entry which is preliminary data.</text>
</comment>
<dbReference type="Gene3D" id="3.90.1300.10">
    <property type="entry name" value="Amidase signature (AS) domain"/>
    <property type="match status" value="1"/>
</dbReference>
<evidence type="ECO:0000256" key="2">
    <source>
        <dbReference type="SAM" id="MobiDB-lite"/>
    </source>
</evidence>
<evidence type="ECO:0000259" key="4">
    <source>
        <dbReference type="Pfam" id="PF01425"/>
    </source>
</evidence>